<proteinExistence type="predicted"/>
<evidence type="ECO:0000313" key="2">
    <source>
        <dbReference type="Proteomes" id="UP000789702"/>
    </source>
</evidence>
<name>A0ACA9K7B1_9GLOM</name>
<protein>
    <submittedName>
        <fullName evidence="1">4732_t:CDS:1</fullName>
    </submittedName>
</protein>
<gene>
    <name evidence="1" type="ORF">DHETER_LOCUS1097</name>
</gene>
<keyword evidence="2" id="KW-1185">Reference proteome</keyword>
<dbReference type="EMBL" id="CAJVPU010000619">
    <property type="protein sequence ID" value="CAG8456731.1"/>
    <property type="molecule type" value="Genomic_DNA"/>
</dbReference>
<comment type="caution">
    <text evidence="1">The sequence shown here is derived from an EMBL/GenBank/DDBJ whole genome shotgun (WGS) entry which is preliminary data.</text>
</comment>
<organism evidence="1 2">
    <name type="scientific">Dentiscutata heterogama</name>
    <dbReference type="NCBI Taxonomy" id="1316150"/>
    <lineage>
        <taxon>Eukaryota</taxon>
        <taxon>Fungi</taxon>
        <taxon>Fungi incertae sedis</taxon>
        <taxon>Mucoromycota</taxon>
        <taxon>Glomeromycotina</taxon>
        <taxon>Glomeromycetes</taxon>
        <taxon>Diversisporales</taxon>
        <taxon>Gigasporaceae</taxon>
        <taxon>Dentiscutata</taxon>
    </lineage>
</organism>
<sequence>MFQVGIVTWLVIFGVVLIASIILFLDNGKHEEIRNDGTRIIDTVTWKTKANDVPILPEINSGNSLSLIDNTSTKDISSHINVSRLKAKSQPDEVEAITPNSILGIEHSSIQSESQITFPSIETHSDKEISIHCETNDSITSITPVTPEQIVPQSEDVPASVTPDITNSGSSHTSNSVDEVSKKDESLPKEEPTSPTETEKSQYNLSANVDLNLPVEQTELLTE</sequence>
<reference evidence="1" key="1">
    <citation type="submission" date="2021-06" db="EMBL/GenBank/DDBJ databases">
        <authorList>
            <person name="Kallberg Y."/>
            <person name="Tangrot J."/>
            <person name="Rosling A."/>
        </authorList>
    </citation>
    <scope>NUCLEOTIDE SEQUENCE</scope>
    <source>
        <strain evidence="1">IL203A</strain>
    </source>
</reference>
<evidence type="ECO:0000313" key="1">
    <source>
        <dbReference type="EMBL" id="CAG8456731.1"/>
    </source>
</evidence>
<dbReference type="Proteomes" id="UP000789702">
    <property type="component" value="Unassembled WGS sequence"/>
</dbReference>
<accession>A0ACA9K7B1</accession>